<evidence type="ECO:0000313" key="2">
    <source>
        <dbReference type="Proteomes" id="UP000680279"/>
    </source>
</evidence>
<protein>
    <submittedName>
        <fullName evidence="1">Uncharacterized protein</fullName>
    </submittedName>
</protein>
<keyword evidence="2" id="KW-1185">Reference proteome</keyword>
<name>A0ABQ4K4W7_9BACI</name>
<dbReference type="EMBL" id="BOQT01000005">
    <property type="protein sequence ID" value="GIN20774.1"/>
    <property type="molecule type" value="Genomic_DNA"/>
</dbReference>
<evidence type="ECO:0000313" key="1">
    <source>
        <dbReference type="EMBL" id="GIN20774.1"/>
    </source>
</evidence>
<organism evidence="1 2">
    <name type="scientific">Siminovitchia fordii</name>
    <dbReference type="NCBI Taxonomy" id="254759"/>
    <lineage>
        <taxon>Bacteria</taxon>
        <taxon>Bacillati</taxon>
        <taxon>Bacillota</taxon>
        <taxon>Bacilli</taxon>
        <taxon>Bacillales</taxon>
        <taxon>Bacillaceae</taxon>
        <taxon>Siminovitchia</taxon>
    </lineage>
</organism>
<gene>
    <name evidence="1" type="ORF">J1TS3_19080</name>
</gene>
<accession>A0ABQ4K4W7</accession>
<dbReference type="Proteomes" id="UP000680279">
    <property type="component" value="Unassembled WGS sequence"/>
</dbReference>
<proteinExistence type="predicted"/>
<comment type="caution">
    <text evidence="1">The sequence shown here is derived from an EMBL/GenBank/DDBJ whole genome shotgun (WGS) entry which is preliminary data.</text>
</comment>
<sequence length="51" mass="6128">MGTAPFHFGGKKYADYNMILFGFWEYTLHFYRDTLRKSEILLTFTRILFGI</sequence>
<reference evidence="1 2" key="1">
    <citation type="submission" date="2021-03" db="EMBL/GenBank/DDBJ databases">
        <title>Antimicrobial resistance genes in bacteria isolated from Japanese honey, and their potential for conferring macrolide and lincosamide resistance in the American foulbrood pathogen Paenibacillus larvae.</title>
        <authorList>
            <person name="Okamoto M."/>
            <person name="Kumagai M."/>
            <person name="Kanamori H."/>
            <person name="Takamatsu D."/>
        </authorList>
    </citation>
    <scope>NUCLEOTIDE SEQUENCE [LARGE SCALE GENOMIC DNA]</scope>
    <source>
        <strain evidence="1 2">J1TS3</strain>
    </source>
</reference>